<evidence type="ECO:0000313" key="3">
    <source>
        <dbReference type="RefSeq" id="XP_017773460.1"/>
    </source>
</evidence>
<accession>A0ABM1MFW0</accession>
<keyword evidence="1" id="KW-0812">Transmembrane</keyword>
<feature type="transmembrane region" description="Helical" evidence="1">
    <location>
        <begin position="73"/>
        <end position="94"/>
    </location>
</feature>
<dbReference type="Pfam" id="PF10269">
    <property type="entry name" value="Tmemb_185A"/>
    <property type="match status" value="1"/>
</dbReference>
<keyword evidence="1" id="KW-1133">Transmembrane helix</keyword>
<evidence type="ECO:0000256" key="1">
    <source>
        <dbReference type="SAM" id="Phobius"/>
    </source>
</evidence>
<dbReference type="GeneID" id="108560435"/>
<dbReference type="RefSeq" id="XP_017773460.1">
    <property type="nucleotide sequence ID" value="XM_017917971.1"/>
</dbReference>
<dbReference type="PANTHER" id="PTHR13568:SF4">
    <property type="entry name" value="TRANSMEMBRANE PROTEIN 60"/>
    <property type="match status" value="1"/>
</dbReference>
<reference evidence="3" key="1">
    <citation type="submission" date="2025-08" db="UniProtKB">
        <authorList>
            <consortium name="RefSeq"/>
        </authorList>
    </citation>
    <scope>IDENTIFICATION</scope>
    <source>
        <tissue evidence="3">Whole Larva</tissue>
    </source>
</reference>
<organism evidence="2 3">
    <name type="scientific">Nicrophorus vespilloides</name>
    <name type="common">Boreal carrion beetle</name>
    <dbReference type="NCBI Taxonomy" id="110193"/>
    <lineage>
        <taxon>Eukaryota</taxon>
        <taxon>Metazoa</taxon>
        <taxon>Ecdysozoa</taxon>
        <taxon>Arthropoda</taxon>
        <taxon>Hexapoda</taxon>
        <taxon>Insecta</taxon>
        <taxon>Pterygota</taxon>
        <taxon>Neoptera</taxon>
        <taxon>Endopterygota</taxon>
        <taxon>Coleoptera</taxon>
        <taxon>Polyphaga</taxon>
        <taxon>Staphyliniformia</taxon>
        <taxon>Silphidae</taxon>
        <taxon>Nicrophorinae</taxon>
        <taxon>Nicrophorus</taxon>
    </lineage>
</organism>
<dbReference type="InterPro" id="IPR019396">
    <property type="entry name" value="TM_Fragile-X-F-assoc"/>
</dbReference>
<proteinExistence type="predicted"/>
<name>A0ABM1MFW0_NICVS</name>
<evidence type="ECO:0000313" key="2">
    <source>
        <dbReference type="Proteomes" id="UP000695000"/>
    </source>
</evidence>
<protein>
    <submittedName>
        <fullName evidence="3">Transmembrane protein 60-like</fullName>
    </submittedName>
</protein>
<feature type="transmembrane region" description="Helical" evidence="1">
    <location>
        <begin position="31"/>
        <end position="52"/>
    </location>
</feature>
<feature type="transmembrane region" description="Helical" evidence="1">
    <location>
        <begin position="106"/>
        <end position="124"/>
    </location>
</feature>
<dbReference type="PANTHER" id="PTHR13568">
    <property type="entry name" value="FAM11A, B PROTEIN"/>
    <property type="match status" value="1"/>
</dbReference>
<gene>
    <name evidence="3" type="primary">LOC108560435</name>
</gene>
<sequence>MVMHRALFTWFLLLIFFVFLCVRLEARIHWNWFLIFIPMWVFDVIVFVDALVNIVIHCKHKVLKNVLMNKNNYILIVVLLKIATQILICLKLEYRALNLEIYHVFIPFWILLPLVIIDVSISLFKSAELCL</sequence>
<dbReference type="Proteomes" id="UP000695000">
    <property type="component" value="Unplaced"/>
</dbReference>
<keyword evidence="1" id="KW-0472">Membrane</keyword>
<keyword evidence="2" id="KW-1185">Reference proteome</keyword>